<organism evidence="1 2">
    <name type="scientific">Castilleja foliolosa</name>
    <dbReference type="NCBI Taxonomy" id="1961234"/>
    <lineage>
        <taxon>Eukaryota</taxon>
        <taxon>Viridiplantae</taxon>
        <taxon>Streptophyta</taxon>
        <taxon>Embryophyta</taxon>
        <taxon>Tracheophyta</taxon>
        <taxon>Spermatophyta</taxon>
        <taxon>Magnoliopsida</taxon>
        <taxon>eudicotyledons</taxon>
        <taxon>Gunneridae</taxon>
        <taxon>Pentapetalae</taxon>
        <taxon>asterids</taxon>
        <taxon>lamiids</taxon>
        <taxon>Lamiales</taxon>
        <taxon>Orobanchaceae</taxon>
        <taxon>Pedicularideae</taxon>
        <taxon>Castillejinae</taxon>
        <taxon>Castilleja</taxon>
    </lineage>
</organism>
<gene>
    <name evidence="1" type="ORF">CASFOL_022074</name>
</gene>
<evidence type="ECO:0000313" key="2">
    <source>
        <dbReference type="Proteomes" id="UP001632038"/>
    </source>
</evidence>
<dbReference type="AlphaFoldDB" id="A0ABD3D250"/>
<reference evidence="2" key="1">
    <citation type="journal article" date="2024" name="IScience">
        <title>Strigolactones Initiate the Formation of Haustorium-like Structures in Castilleja.</title>
        <authorList>
            <person name="Buerger M."/>
            <person name="Peterson D."/>
            <person name="Chory J."/>
        </authorList>
    </citation>
    <scope>NUCLEOTIDE SEQUENCE [LARGE SCALE GENOMIC DNA]</scope>
</reference>
<evidence type="ECO:0000313" key="1">
    <source>
        <dbReference type="EMBL" id="KAL3635020.1"/>
    </source>
</evidence>
<keyword evidence="2" id="KW-1185">Reference proteome</keyword>
<proteinExistence type="predicted"/>
<dbReference type="Proteomes" id="UP001632038">
    <property type="component" value="Unassembled WGS sequence"/>
</dbReference>
<protein>
    <submittedName>
        <fullName evidence="1">Uncharacterized protein</fullName>
    </submittedName>
</protein>
<accession>A0ABD3D250</accession>
<sequence length="120" mass="13570">MLMKTPPVLNFDLPRSGNSPCLRTKFHHVNLILLSLFLLRFAPPISAIRKDVSLQGKRHCRTTVLGRYFLTDDNGVMYVMHFQWTHCLVAAQEKEINSLAKGAIPFLSAVTHMSFVFLAA</sequence>
<name>A0ABD3D250_9LAMI</name>
<dbReference type="EMBL" id="JAVIJP010000028">
    <property type="protein sequence ID" value="KAL3635020.1"/>
    <property type="molecule type" value="Genomic_DNA"/>
</dbReference>
<comment type="caution">
    <text evidence="1">The sequence shown here is derived from an EMBL/GenBank/DDBJ whole genome shotgun (WGS) entry which is preliminary data.</text>
</comment>